<accession>A0A495PR19</accession>
<evidence type="ECO:0000256" key="2">
    <source>
        <dbReference type="ARBA" id="ARBA00022552"/>
    </source>
</evidence>
<evidence type="ECO:0000256" key="6">
    <source>
        <dbReference type="HAMAP-Rule" id="MF_01848"/>
    </source>
</evidence>
<evidence type="ECO:0000313" key="7">
    <source>
        <dbReference type="EMBL" id="RKS53043.1"/>
    </source>
</evidence>
<evidence type="ECO:0000256" key="3">
    <source>
        <dbReference type="ARBA" id="ARBA00022603"/>
    </source>
</evidence>
<keyword evidence="3 6" id="KW-0489">Methyltransferase</keyword>
<comment type="caution">
    <text evidence="7">The sequence shown here is derived from an EMBL/GenBank/DDBJ whole genome shotgun (WGS) entry which is preliminary data.</text>
</comment>
<dbReference type="Gene3D" id="3.40.50.150">
    <property type="entry name" value="Vaccinia Virus protein VP39"/>
    <property type="match status" value="1"/>
</dbReference>
<dbReference type="CDD" id="cd02440">
    <property type="entry name" value="AdoMet_MTases"/>
    <property type="match status" value="1"/>
</dbReference>
<dbReference type="EMBL" id="RBLG01000002">
    <property type="protein sequence ID" value="RKS53043.1"/>
    <property type="molecule type" value="Genomic_DNA"/>
</dbReference>
<dbReference type="GO" id="GO:0052907">
    <property type="term" value="F:23S rRNA (adenine(1618)-N(6))-methyltransferase activity"/>
    <property type="evidence" value="ECO:0007669"/>
    <property type="project" value="UniProtKB-EC"/>
</dbReference>
<dbReference type="EC" id="2.1.1.181" evidence="6"/>
<name>A0A495PR19_9FLAO</name>
<keyword evidence="1 6" id="KW-0963">Cytoplasm</keyword>
<dbReference type="PIRSF" id="PIRSF029038">
    <property type="entry name" value="Mtase_YbiN_prd"/>
    <property type="match status" value="1"/>
</dbReference>
<dbReference type="InterPro" id="IPR029063">
    <property type="entry name" value="SAM-dependent_MTases_sf"/>
</dbReference>
<proteinExistence type="inferred from homology"/>
<comment type="subcellular location">
    <subcellularLocation>
        <location evidence="6">Cytoplasm</location>
    </subcellularLocation>
</comment>
<reference evidence="7 8" key="1">
    <citation type="submission" date="2018-10" db="EMBL/GenBank/DDBJ databases">
        <title>Genomic Encyclopedia of Archaeal and Bacterial Type Strains, Phase II (KMG-II): from individual species to whole genera.</title>
        <authorList>
            <person name="Goeker M."/>
        </authorList>
    </citation>
    <scope>NUCLEOTIDE SEQUENCE [LARGE SCALE GENOMIC DNA]</scope>
    <source>
        <strain evidence="7 8">DSM 19839</strain>
    </source>
</reference>
<dbReference type="AlphaFoldDB" id="A0A495PR19"/>
<comment type="similarity">
    <text evidence="6">Belongs to the methyltransferase superfamily. METTL16/RlmF family.</text>
</comment>
<organism evidence="7 8">
    <name type="scientific">Gillisia mitskevichiae</name>
    <dbReference type="NCBI Taxonomy" id="270921"/>
    <lineage>
        <taxon>Bacteria</taxon>
        <taxon>Pseudomonadati</taxon>
        <taxon>Bacteroidota</taxon>
        <taxon>Flavobacteriia</taxon>
        <taxon>Flavobacteriales</taxon>
        <taxon>Flavobacteriaceae</taxon>
        <taxon>Gillisia</taxon>
    </lineage>
</organism>
<dbReference type="PANTHER" id="PTHR13393">
    <property type="entry name" value="SAM-DEPENDENT METHYLTRANSFERASE"/>
    <property type="match status" value="1"/>
</dbReference>
<evidence type="ECO:0000313" key="8">
    <source>
        <dbReference type="Proteomes" id="UP000276282"/>
    </source>
</evidence>
<evidence type="ECO:0000256" key="5">
    <source>
        <dbReference type="ARBA" id="ARBA00022691"/>
    </source>
</evidence>
<sequence length="284" mass="32317">MHPKNIHNEAYNFDELEKAQPELSQYIIANTNAEKTIDFGDNQAVLHLNKALLKHHYKVTDWNIPPKYLIPPIPGRADYIHHLADLLAEEKLTPEVKGLDIGVGANCIYPILGNSIYHWKMVGADIDENAVVAAQNNISTTKKLSQNIEIRYQDDHSNMFKGVIKEGEYFNFSMCNPPFHSSKEEAAKTSRRKTKNLGREIGSPLNFGGESNELWCNGGEALFLKRMIKESADFKTQVGWFTSLISKKESLSKIYKQLDKLKATYKVIPMSQGNKKSRFIAWKF</sequence>
<keyword evidence="2 6" id="KW-0698">rRNA processing</keyword>
<gene>
    <name evidence="6" type="primary">rlmF</name>
    <name evidence="7" type="ORF">BC962_1289</name>
</gene>
<protein>
    <recommendedName>
        <fullName evidence="6">Ribosomal RNA large subunit methyltransferase F</fullName>
        <ecNumber evidence="6">2.1.1.181</ecNumber>
    </recommendedName>
    <alternativeName>
        <fullName evidence="6">23S rRNA mA1618 methyltransferase</fullName>
    </alternativeName>
    <alternativeName>
        <fullName evidence="6">rRNA adenine N-6-methyltransferase</fullName>
    </alternativeName>
</protein>
<keyword evidence="4 6" id="KW-0808">Transferase</keyword>
<comment type="catalytic activity">
    <reaction evidence="6">
        <text>adenosine(1618) in 23S rRNA + S-adenosyl-L-methionine = N(6)-methyladenosine(1618) in 23S rRNA + S-adenosyl-L-homocysteine + H(+)</text>
        <dbReference type="Rhea" id="RHEA:16497"/>
        <dbReference type="Rhea" id="RHEA-COMP:10229"/>
        <dbReference type="Rhea" id="RHEA-COMP:10231"/>
        <dbReference type="ChEBI" id="CHEBI:15378"/>
        <dbReference type="ChEBI" id="CHEBI:57856"/>
        <dbReference type="ChEBI" id="CHEBI:59789"/>
        <dbReference type="ChEBI" id="CHEBI:74411"/>
        <dbReference type="ChEBI" id="CHEBI:74449"/>
        <dbReference type="EC" id="2.1.1.181"/>
    </reaction>
</comment>
<keyword evidence="5 6" id="KW-0949">S-adenosyl-L-methionine</keyword>
<dbReference type="OrthoDB" id="1115728at2"/>
<dbReference type="InterPro" id="IPR016909">
    <property type="entry name" value="rRNA_lsu_MeTfrase_F"/>
</dbReference>
<comment type="function">
    <text evidence="6">Specifically methylates the adenine in position 1618 of 23S rRNA.</text>
</comment>
<dbReference type="PANTHER" id="PTHR13393:SF0">
    <property type="entry name" value="RNA N6-ADENOSINE-METHYLTRANSFERASE METTL16"/>
    <property type="match status" value="1"/>
</dbReference>
<evidence type="ECO:0000256" key="4">
    <source>
        <dbReference type="ARBA" id="ARBA00022679"/>
    </source>
</evidence>
<dbReference type="GO" id="GO:0070475">
    <property type="term" value="P:rRNA base methylation"/>
    <property type="evidence" value="ECO:0007669"/>
    <property type="project" value="TreeGrafter"/>
</dbReference>
<dbReference type="HAMAP" id="MF_01848">
    <property type="entry name" value="23SrRNA_methyltr_F"/>
    <property type="match status" value="1"/>
</dbReference>
<dbReference type="Proteomes" id="UP000276282">
    <property type="component" value="Unassembled WGS sequence"/>
</dbReference>
<dbReference type="NCBIfam" id="NF008725">
    <property type="entry name" value="PRK11727.1"/>
    <property type="match status" value="1"/>
</dbReference>
<evidence type="ECO:0000256" key="1">
    <source>
        <dbReference type="ARBA" id="ARBA00022490"/>
    </source>
</evidence>
<dbReference type="GO" id="GO:0005737">
    <property type="term" value="C:cytoplasm"/>
    <property type="evidence" value="ECO:0007669"/>
    <property type="project" value="UniProtKB-SubCell"/>
</dbReference>
<keyword evidence="8" id="KW-1185">Reference proteome</keyword>
<dbReference type="RefSeq" id="WP_121345075.1">
    <property type="nucleotide sequence ID" value="NZ_RBLG01000002.1"/>
</dbReference>
<dbReference type="InterPro" id="IPR010286">
    <property type="entry name" value="METTL16/RlmF"/>
</dbReference>
<dbReference type="Pfam" id="PF05971">
    <property type="entry name" value="Methyltransf_10"/>
    <property type="match status" value="1"/>
</dbReference>
<dbReference type="SUPFAM" id="SSF53335">
    <property type="entry name" value="S-adenosyl-L-methionine-dependent methyltransferases"/>
    <property type="match status" value="1"/>
</dbReference>